<protein>
    <recommendedName>
        <fullName evidence="6">Relaxase</fullName>
    </recommendedName>
</protein>
<evidence type="ECO:0000256" key="1">
    <source>
        <dbReference type="SAM" id="MobiDB-lite"/>
    </source>
</evidence>
<dbReference type="NCBIfam" id="NF041498">
    <property type="entry name" value="MobP2"/>
    <property type="match status" value="1"/>
</dbReference>
<dbReference type="EMBL" id="JAARSH010000016">
    <property type="protein sequence ID" value="MBC1617921.1"/>
    <property type="molecule type" value="Genomic_DNA"/>
</dbReference>
<name>A0A842AQA5_9LIST</name>
<proteinExistence type="predicted"/>
<evidence type="ECO:0000313" key="2">
    <source>
        <dbReference type="EMBL" id="MBC1403123.1"/>
    </source>
</evidence>
<dbReference type="Proteomes" id="UP000574104">
    <property type="component" value="Unassembled WGS sequence"/>
</dbReference>
<comment type="caution">
    <text evidence="3">The sequence shown here is derived from an EMBL/GenBank/DDBJ whole genome shotgun (WGS) entry which is preliminary data.</text>
</comment>
<sequence length="400" mass="46380">MSSPAIVNVSKFVSGNAKKFGEYVNYIDRHEAVRSNNFSKFNVNAFDGYHNYMENPEKSTGLFTATQTQLSNQEKEQLKKAFQLAQTNDSIMWQDVISFDNKFLEEQGIYRARTGYLNEGVLQEAVRKGMAASLKAEGMEASGVWAASIHLNTDNIHVHIALVEPHPTKPYKTFINKQGKSYTARKGSRKQGTLDLMKSTVVNDLISRDKELMKISELIHSRIAPANREIIPLMSRPMRQLMNEVYQELPDDLRLWKYNNQAITGIRSKLDVLTTMYMEEYYPEERIELTEALNEQVATTKRLYGDGEKEKGRYEKYKSNKENELYAKVGNVLLREMRGIRKEEKQHYEQSVGDKREPFTPKNLQPAYLNKLKKALRKDFDSIKNKKKYQELQEEMERGE</sequence>
<dbReference type="EMBL" id="JAARPT010000013">
    <property type="protein sequence ID" value="MBC1403123.1"/>
    <property type="molecule type" value="Genomic_DNA"/>
</dbReference>
<dbReference type="AlphaFoldDB" id="A0A842AQA5"/>
<dbReference type="InterPro" id="IPR041073">
    <property type="entry name" value="MobL"/>
</dbReference>
<feature type="region of interest" description="Disordered" evidence="1">
    <location>
        <begin position="345"/>
        <end position="364"/>
    </location>
</feature>
<gene>
    <name evidence="2" type="ORF">HB836_16140</name>
    <name evidence="3" type="ORF">HB904_17215</name>
</gene>
<dbReference type="Pfam" id="PF18555">
    <property type="entry name" value="MobL"/>
    <property type="match status" value="1"/>
</dbReference>
<evidence type="ECO:0008006" key="6">
    <source>
        <dbReference type="Google" id="ProtNLM"/>
    </source>
</evidence>
<evidence type="ECO:0000313" key="3">
    <source>
        <dbReference type="EMBL" id="MBC1617921.1"/>
    </source>
</evidence>
<dbReference type="RefSeq" id="WP_185406838.1">
    <property type="nucleotide sequence ID" value="NZ_JAARPT010000013.1"/>
</dbReference>
<accession>A0A842AQA5</accession>
<evidence type="ECO:0000313" key="5">
    <source>
        <dbReference type="Proteomes" id="UP000574104"/>
    </source>
</evidence>
<evidence type="ECO:0000313" key="4">
    <source>
        <dbReference type="Proteomes" id="UP000544413"/>
    </source>
</evidence>
<dbReference type="Proteomes" id="UP000544413">
    <property type="component" value="Unassembled WGS sequence"/>
</dbReference>
<feature type="compositionally biased region" description="Basic and acidic residues" evidence="1">
    <location>
        <begin position="345"/>
        <end position="359"/>
    </location>
</feature>
<organism evidence="3 5">
    <name type="scientific">Listeria booriae</name>
    <dbReference type="NCBI Taxonomy" id="1552123"/>
    <lineage>
        <taxon>Bacteria</taxon>
        <taxon>Bacillati</taxon>
        <taxon>Bacillota</taxon>
        <taxon>Bacilli</taxon>
        <taxon>Bacillales</taxon>
        <taxon>Listeriaceae</taxon>
        <taxon>Listeria</taxon>
    </lineage>
</organism>
<reference evidence="4 5" key="1">
    <citation type="submission" date="2020-03" db="EMBL/GenBank/DDBJ databases">
        <title>Soil Listeria distribution.</title>
        <authorList>
            <person name="Liao J."/>
            <person name="Wiedmann M."/>
        </authorList>
    </citation>
    <scope>NUCLEOTIDE SEQUENCE [LARGE SCALE GENOMIC DNA]</scope>
    <source>
        <strain evidence="3 5">FSL L7-1299</strain>
        <strain evidence="2 4">FSL L7-1658</strain>
    </source>
</reference>
<dbReference type="InterPro" id="IPR048101">
    <property type="entry name" value="MobP2"/>
</dbReference>